<evidence type="ECO:0000313" key="12">
    <source>
        <dbReference type="Proteomes" id="UP001055712"/>
    </source>
</evidence>
<reference evidence="11" key="2">
    <citation type="submission" date="2020-11" db="EMBL/GenBank/DDBJ databases">
        <authorList>
            <person name="Cecchin M."/>
            <person name="Marcolungo L."/>
            <person name="Rossato M."/>
            <person name="Girolomoni L."/>
            <person name="Cosentino E."/>
            <person name="Cuine S."/>
            <person name="Li-Beisson Y."/>
            <person name="Delledonne M."/>
            <person name="Ballottari M."/>
        </authorList>
    </citation>
    <scope>NUCLEOTIDE SEQUENCE</scope>
    <source>
        <strain evidence="11">211/11P</strain>
        <tissue evidence="11">Whole cell</tissue>
    </source>
</reference>
<dbReference type="InterPro" id="IPR000608">
    <property type="entry name" value="UBC"/>
</dbReference>
<dbReference type="InterPro" id="IPR016135">
    <property type="entry name" value="UBQ-conjugating_enzyme/RWD"/>
</dbReference>
<evidence type="ECO:0000256" key="5">
    <source>
        <dbReference type="ARBA" id="ARBA00022833"/>
    </source>
</evidence>
<evidence type="ECO:0000259" key="9">
    <source>
        <dbReference type="PROSITE" id="PS50127"/>
    </source>
</evidence>
<dbReference type="PROSITE" id="PS01358">
    <property type="entry name" value="ZF_RANBP2_1"/>
    <property type="match status" value="1"/>
</dbReference>
<evidence type="ECO:0000256" key="6">
    <source>
        <dbReference type="PROSITE-ProRule" id="PRU00322"/>
    </source>
</evidence>
<evidence type="ECO:0000259" key="10">
    <source>
        <dbReference type="PROSITE" id="PS50199"/>
    </source>
</evidence>
<dbReference type="SMART" id="SM00547">
    <property type="entry name" value="ZnF_RBZ"/>
    <property type="match status" value="1"/>
</dbReference>
<dbReference type="PROSITE" id="PS50127">
    <property type="entry name" value="UBC_2"/>
    <property type="match status" value="1"/>
</dbReference>
<dbReference type="GO" id="GO:0008270">
    <property type="term" value="F:zinc ion binding"/>
    <property type="evidence" value="ECO:0007669"/>
    <property type="project" value="UniProtKB-KW"/>
</dbReference>
<dbReference type="InterPro" id="IPR036443">
    <property type="entry name" value="Znf_RanBP2_sf"/>
</dbReference>
<dbReference type="Gene3D" id="3.10.110.10">
    <property type="entry name" value="Ubiquitin Conjugating Enzyme"/>
    <property type="match status" value="1"/>
</dbReference>
<feature type="coiled-coil region" evidence="7">
    <location>
        <begin position="212"/>
        <end position="251"/>
    </location>
</feature>
<evidence type="ECO:0000256" key="2">
    <source>
        <dbReference type="ARBA" id="ARBA00022723"/>
    </source>
</evidence>
<sequence length="1041" mass="109894">MAEAEVFSVVSSGDDEPTEALCNPGSWPCSVCTFHNPAAFLACTMCGSERANPGGGAVDRLAPDAAAVAAEAVEVEVGEAAVALGAEPTPSSRNVTLTAGSADAGAAAPRLTGSFTLDCGCRLPAAYAQAQLRQPAAALPASLPLLARHFLCPRESCQQPMTRRDLEALLGPDCAAKMDRHMWAAAAAAARAAAEATELAGSGGEGEEQQVVGEEEAEVEVVEAEAEVVEVEEAEAEVVEVEEAEAEVVDLADSQPEEKVPPRAAAAAVAGPAAPAAAVAELAAARTAGAAGGPADREAQQCVELAGLLLQLHGVLVDSKLPEGAEPAEPAHRHRTADGQSGQGGAAGTGSEPQAAGRKRGRAADAANSGTPAPAQPQPYQQLPWQAALAGLASGGGAGSKQPSTYKDFAEYAAAQMAAGYGYGGDEFHGFEEGEDYGDEDSEGEYEEEDGYGEMHGGDFMYGHFGAGMPGPHKRKQAEKAAVHQGVGFGGGNGTWADGKAAHKQQAEAHRRQHALDGAATGLLQRLRRCLQRWAAAAQERMQPLPLPLLGVLRAGPLAPLLRLLLHNDSLMDVSSRRRLYTEAFGLAANLAESLELVPLLLQPADSNLLKLAAAEEQEEQAATREVKRPRRGKGSARLEAAPPTPSDKAKAAAAADTQDVAGAADAGPAADSSCWQALQALRLQADLFRRNAEVLAGEGNEEDVSLVGAILDVSDCCQRVQEAVELWKASTQQDLPAAPPLQQEQQPGEPQQHGGLQQPGGQQQQQQQQAQQVEDSPELRRRYVSSLKPLLFQSLELMHTHYYRQHAGAAQGGVSDRLRRITKEVSTLPGQLPLTCESGVFCAMDDDRMDVLRAVIMAPPGTPYALGAFAFDILLPPDYPSRPPQVQFLTTGGGKVRFNPNLYQNGKVCLSLLGTWEGPGWQPGQSTLLQVLVSIQSMILGTEHPFFNEPGYARMEGTPQGDRESQTYNSQIRRHTLEVAILGQLQRPPVGFEEVVRRHFWLKAGALKEQVRQWVRADRTLTQLAAQVTAALDALPAVLP</sequence>
<dbReference type="Gene3D" id="4.10.1060.10">
    <property type="entry name" value="Zinc finger, RanBP2-type"/>
    <property type="match status" value="1"/>
</dbReference>
<keyword evidence="4" id="KW-0833">Ubl conjugation pathway</keyword>
<dbReference type="OrthoDB" id="512699at2759"/>
<keyword evidence="1" id="KW-0808">Transferase</keyword>
<dbReference type="Pfam" id="PF00179">
    <property type="entry name" value="UQ_con"/>
    <property type="match status" value="1"/>
</dbReference>
<comment type="caution">
    <text evidence="11">The sequence shown here is derived from an EMBL/GenBank/DDBJ whole genome shotgun (WGS) entry which is preliminary data.</text>
</comment>
<dbReference type="Proteomes" id="UP001055712">
    <property type="component" value="Unassembled WGS sequence"/>
</dbReference>
<protein>
    <submittedName>
        <fullName evidence="11">Uncharacterized protein</fullName>
    </submittedName>
</protein>
<proteinExistence type="predicted"/>
<evidence type="ECO:0000256" key="1">
    <source>
        <dbReference type="ARBA" id="ARBA00022679"/>
    </source>
</evidence>
<name>A0A9D4YW68_CHLVU</name>
<keyword evidence="3 6" id="KW-0863">Zinc-finger</keyword>
<feature type="compositionally biased region" description="Low complexity" evidence="8">
    <location>
        <begin position="733"/>
        <end position="773"/>
    </location>
</feature>
<gene>
    <name evidence="11" type="ORF">D9Q98_005523</name>
</gene>
<feature type="domain" description="RanBP2-type" evidence="10">
    <location>
        <begin position="23"/>
        <end position="52"/>
    </location>
</feature>
<keyword evidence="2" id="KW-0479">Metal-binding</keyword>
<dbReference type="GO" id="GO:0016740">
    <property type="term" value="F:transferase activity"/>
    <property type="evidence" value="ECO:0007669"/>
    <property type="project" value="UniProtKB-KW"/>
</dbReference>
<feature type="region of interest" description="Disordered" evidence="8">
    <location>
        <begin position="620"/>
        <end position="657"/>
    </location>
</feature>
<keyword evidence="12" id="KW-1185">Reference proteome</keyword>
<keyword evidence="5" id="KW-0862">Zinc</keyword>
<evidence type="ECO:0000313" key="11">
    <source>
        <dbReference type="EMBL" id="KAI3429429.1"/>
    </source>
</evidence>
<dbReference type="SMART" id="SM00212">
    <property type="entry name" value="UBCc"/>
    <property type="match status" value="1"/>
</dbReference>
<dbReference type="SUPFAM" id="SSF54495">
    <property type="entry name" value="UBC-like"/>
    <property type="match status" value="1"/>
</dbReference>
<evidence type="ECO:0000256" key="8">
    <source>
        <dbReference type="SAM" id="MobiDB-lite"/>
    </source>
</evidence>
<dbReference type="PANTHER" id="PTHR46116:SF39">
    <property type="entry name" value="BACULOVIRAL IAP REPEAT-CONTAINING PROTEIN 6"/>
    <property type="match status" value="1"/>
</dbReference>
<dbReference type="InterPro" id="IPR001876">
    <property type="entry name" value="Znf_RanBP2"/>
</dbReference>
<dbReference type="PANTHER" id="PTHR46116">
    <property type="entry name" value="(E3-INDEPENDENT) E2 UBIQUITIN-CONJUGATING ENZYME"/>
    <property type="match status" value="1"/>
</dbReference>
<organism evidence="11 12">
    <name type="scientific">Chlorella vulgaris</name>
    <name type="common">Green alga</name>
    <dbReference type="NCBI Taxonomy" id="3077"/>
    <lineage>
        <taxon>Eukaryota</taxon>
        <taxon>Viridiplantae</taxon>
        <taxon>Chlorophyta</taxon>
        <taxon>core chlorophytes</taxon>
        <taxon>Trebouxiophyceae</taxon>
        <taxon>Chlorellales</taxon>
        <taxon>Chlorellaceae</taxon>
        <taxon>Chlorella clade</taxon>
        <taxon>Chlorella</taxon>
    </lineage>
</organism>
<dbReference type="CDD" id="cd23810">
    <property type="entry name" value="UBCc_BIRC6"/>
    <property type="match status" value="1"/>
</dbReference>
<dbReference type="AlphaFoldDB" id="A0A9D4YW68"/>
<dbReference type="PROSITE" id="PS50199">
    <property type="entry name" value="ZF_RANBP2_2"/>
    <property type="match status" value="1"/>
</dbReference>
<accession>A0A9D4YW68</accession>
<dbReference type="SUPFAM" id="SSF90209">
    <property type="entry name" value="Ran binding protein zinc finger-like"/>
    <property type="match status" value="1"/>
</dbReference>
<evidence type="ECO:0000256" key="3">
    <source>
        <dbReference type="ARBA" id="ARBA00022771"/>
    </source>
</evidence>
<reference evidence="11" key="1">
    <citation type="journal article" date="2019" name="Plant J.">
        <title>Chlorella vulgaris genome assembly and annotation reveals the molecular basis for metabolic acclimation to high light conditions.</title>
        <authorList>
            <person name="Cecchin M."/>
            <person name="Marcolungo L."/>
            <person name="Rossato M."/>
            <person name="Girolomoni L."/>
            <person name="Cosentino E."/>
            <person name="Cuine S."/>
            <person name="Li-Beisson Y."/>
            <person name="Delledonne M."/>
            <person name="Ballottari M."/>
        </authorList>
    </citation>
    <scope>NUCLEOTIDE SEQUENCE</scope>
    <source>
        <strain evidence="11">211/11P</strain>
    </source>
</reference>
<evidence type="ECO:0000256" key="7">
    <source>
        <dbReference type="SAM" id="Coils"/>
    </source>
</evidence>
<keyword evidence="7" id="KW-0175">Coiled coil</keyword>
<feature type="region of interest" description="Disordered" evidence="8">
    <location>
        <begin position="733"/>
        <end position="778"/>
    </location>
</feature>
<feature type="region of interest" description="Disordered" evidence="8">
    <location>
        <begin position="322"/>
        <end position="379"/>
    </location>
</feature>
<evidence type="ECO:0000256" key="4">
    <source>
        <dbReference type="ARBA" id="ARBA00022786"/>
    </source>
</evidence>
<dbReference type="EMBL" id="SIDB01000008">
    <property type="protein sequence ID" value="KAI3429429.1"/>
    <property type="molecule type" value="Genomic_DNA"/>
</dbReference>
<feature type="domain" description="UBC core" evidence="9">
    <location>
        <begin position="817"/>
        <end position="982"/>
    </location>
</feature>